<dbReference type="PANTHER" id="PTHR45348">
    <property type="entry name" value="HYPOTHETICAL OXIDOREDUCTASE (EUROFUNG)"/>
    <property type="match status" value="1"/>
</dbReference>
<reference evidence="4" key="1">
    <citation type="submission" date="2021-01" db="EMBL/GenBank/DDBJ databases">
        <authorList>
            <consortium name="Aspergillus puulaauensis MK2 genome sequencing consortium"/>
            <person name="Kazuki M."/>
            <person name="Futagami T."/>
        </authorList>
    </citation>
    <scope>NUCLEOTIDE SEQUENCE</scope>
    <source>
        <strain evidence="4">MK2</strain>
    </source>
</reference>
<dbReference type="KEGG" id="apuu:APUU_71185A"/>
<keyword evidence="2" id="KW-0560">Oxidoreductase</keyword>
<evidence type="ECO:0000313" key="4">
    <source>
        <dbReference type="EMBL" id="BCS29615.1"/>
    </source>
</evidence>
<evidence type="ECO:0000259" key="3">
    <source>
        <dbReference type="SMART" id="SM00829"/>
    </source>
</evidence>
<dbReference type="InterPro" id="IPR011032">
    <property type="entry name" value="GroES-like_sf"/>
</dbReference>
<feature type="domain" description="Enoyl reductase (ER)" evidence="3">
    <location>
        <begin position="15"/>
        <end position="336"/>
    </location>
</feature>
<reference evidence="4" key="2">
    <citation type="submission" date="2021-02" db="EMBL/GenBank/DDBJ databases">
        <title>Aspergillus puulaauensis MK2 genome sequence.</title>
        <authorList>
            <person name="Futagami T."/>
            <person name="Mori K."/>
            <person name="Kadooka C."/>
            <person name="Tanaka T."/>
        </authorList>
    </citation>
    <scope>NUCLEOTIDE SEQUENCE</scope>
    <source>
        <strain evidence="4">MK2</strain>
    </source>
</reference>
<dbReference type="InterPro" id="IPR020843">
    <property type="entry name" value="ER"/>
</dbReference>
<dbReference type="Gene3D" id="3.90.180.10">
    <property type="entry name" value="Medium-chain alcohol dehydrogenases, catalytic domain"/>
    <property type="match status" value="1"/>
</dbReference>
<dbReference type="EMBL" id="AP024449">
    <property type="protein sequence ID" value="BCS29615.1"/>
    <property type="molecule type" value="Genomic_DNA"/>
</dbReference>
<protein>
    <recommendedName>
        <fullName evidence="3">Enoyl reductase (ER) domain-containing protein</fullName>
    </recommendedName>
</protein>
<comment type="similarity">
    <text evidence="1">Belongs to the zinc-containing alcohol dehydrogenase family.</text>
</comment>
<dbReference type="Pfam" id="PF08240">
    <property type="entry name" value="ADH_N"/>
    <property type="match status" value="1"/>
</dbReference>
<dbReference type="RefSeq" id="XP_041561801.1">
    <property type="nucleotide sequence ID" value="XM_041696141.1"/>
</dbReference>
<accession>A0A7R7XXM9</accession>
<dbReference type="InterPro" id="IPR036291">
    <property type="entry name" value="NAD(P)-bd_dom_sf"/>
</dbReference>
<dbReference type="SUPFAM" id="SSF51735">
    <property type="entry name" value="NAD(P)-binding Rossmann-fold domains"/>
    <property type="match status" value="1"/>
</dbReference>
<dbReference type="SMART" id="SM00829">
    <property type="entry name" value="PKS_ER"/>
    <property type="match status" value="1"/>
</dbReference>
<evidence type="ECO:0000256" key="2">
    <source>
        <dbReference type="ARBA" id="ARBA00023002"/>
    </source>
</evidence>
<dbReference type="Pfam" id="PF00107">
    <property type="entry name" value="ADH_zinc_N"/>
    <property type="match status" value="1"/>
</dbReference>
<sequence>MSGTAVQFQLSAPKGQFTEVAVPRPIPGPNEICIRTKAVALNPLDAKQYAHGMLVQSWPAVLGVDASGIVESVGESVQDFQPGDEVFGFCGMGNRSAAFQEVITVNSRYMAKKPASLSFEEAASLPICHITAAAAIAVGLQVPLPHLHPKQEQNHNLNTILVLGGSSAVGAAAIQLLRLALPAATILTTSSKQHHPHLISLGATHCFERSTHENPSIIQAVTPNNSGVDAILDAVGAAAHQPAVFGALDPAGRMLYSEVDTGVRVPVPDGVNGIVVSGQHILGVPGGKEVMSALAGLVESGRYELPVRVEVVGRGFEAIRTGLGMLEGVSGTKLVVSL</sequence>
<keyword evidence="5" id="KW-1185">Reference proteome</keyword>
<dbReference type="InterPro" id="IPR013154">
    <property type="entry name" value="ADH-like_N"/>
</dbReference>
<dbReference type="GO" id="GO:0016651">
    <property type="term" value="F:oxidoreductase activity, acting on NAD(P)H"/>
    <property type="evidence" value="ECO:0007669"/>
    <property type="project" value="InterPro"/>
</dbReference>
<dbReference type="SUPFAM" id="SSF50129">
    <property type="entry name" value="GroES-like"/>
    <property type="match status" value="1"/>
</dbReference>
<evidence type="ECO:0000313" key="5">
    <source>
        <dbReference type="Proteomes" id="UP000654913"/>
    </source>
</evidence>
<gene>
    <name evidence="4" type="ORF">APUU_71185A</name>
</gene>
<proteinExistence type="inferred from homology"/>
<dbReference type="CDD" id="cd08249">
    <property type="entry name" value="enoyl_reductase_like"/>
    <property type="match status" value="1"/>
</dbReference>
<dbReference type="InterPro" id="IPR013149">
    <property type="entry name" value="ADH-like_C"/>
</dbReference>
<dbReference type="InterPro" id="IPR047122">
    <property type="entry name" value="Trans-enoyl_RdTase-like"/>
</dbReference>
<dbReference type="Gene3D" id="3.40.50.720">
    <property type="entry name" value="NAD(P)-binding Rossmann-like Domain"/>
    <property type="match status" value="1"/>
</dbReference>
<evidence type="ECO:0000256" key="1">
    <source>
        <dbReference type="ARBA" id="ARBA00008072"/>
    </source>
</evidence>
<dbReference type="OrthoDB" id="10257049at2759"/>
<name>A0A7R7XXM9_9EURO</name>
<organism evidence="4 5">
    <name type="scientific">Aspergillus puulaauensis</name>
    <dbReference type="NCBI Taxonomy" id="1220207"/>
    <lineage>
        <taxon>Eukaryota</taxon>
        <taxon>Fungi</taxon>
        <taxon>Dikarya</taxon>
        <taxon>Ascomycota</taxon>
        <taxon>Pezizomycotina</taxon>
        <taxon>Eurotiomycetes</taxon>
        <taxon>Eurotiomycetidae</taxon>
        <taxon>Eurotiales</taxon>
        <taxon>Aspergillaceae</taxon>
        <taxon>Aspergillus</taxon>
    </lineage>
</organism>
<dbReference type="GeneID" id="64979612"/>
<dbReference type="Proteomes" id="UP000654913">
    <property type="component" value="Chromosome 7"/>
</dbReference>
<dbReference type="AlphaFoldDB" id="A0A7R7XXM9"/>